<name>A0ABS5QE77_9PROT</name>
<organism evidence="2 3">
    <name type="scientific">Roseococcus pinisoli</name>
    <dbReference type="NCBI Taxonomy" id="2835040"/>
    <lineage>
        <taxon>Bacteria</taxon>
        <taxon>Pseudomonadati</taxon>
        <taxon>Pseudomonadota</taxon>
        <taxon>Alphaproteobacteria</taxon>
        <taxon>Acetobacterales</taxon>
        <taxon>Roseomonadaceae</taxon>
        <taxon>Roseococcus</taxon>
    </lineage>
</organism>
<dbReference type="Proteomes" id="UP000766336">
    <property type="component" value="Unassembled WGS sequence"/>
</dbReference>
<feature type="transmembrane region" description="Helical" evidence="1">
    <location>
        <begin position="56"/>
        <end position="73"/>
    </location>
</feature>
<evidence type="ECO:0000256" key="1">
    <source>
        <dbReference type="SAM" id="Phobius"/>
    </source>
</evidence>
<evidence type="ECO:0000313" key="3">
    <source>
        <dbReference type="Proteomes" id="UP000766336"/>
    </source>
</evidence>
<evidence type="ECO:0000313" key="2">
    <source>
        <dbReference type="EMBL" id="MBS7811869.1"/>
    </source>
</evidence>
<protein>
    <submittedName>
        <fullName evidence="2">DUF983 domain-containing protein</fullName>
    </submittedName>
</protein>
<sequence length="139" mass="15262">MSGNSQIWLGMKRGLALRCPHCGKGHLFRGFLKVRETCEVCGHDNSIYPADDAPPYLTLMVVGHVVVPLVFWSDRVWEPPMWVQFAIWLPLITAITVATLPYMKGAVIGIAWATGVTRGSVAGPLSRPEEAAPPRAERP</sequence>
<accession>A0ABS5QE77</accession>
<keyword evidence="3" id="KW-1185">Reference proteome</keyword>
<dbReference type="InterPro" id="IPR009325">
    <property type="entry name" value="DUF983"/>
</dbReference>
<dbReference type="RefSeq" id="WP_213670515.1">
    <property type="nucleotide sequence ID" value="NZ_JAHCDA010000002.1"/>
</dbReference>
<gene>
    <name evidence="2" type="ORF">KHU32_13045</name>
</gene>
<proteinExistence type="predicted"/>
<keyword evidence="1" id="KW-0812">Transmembrane</keyword>
<comment type="caution">
    <text evidence="2">The sequence shown here is derived from an EMBL/GenBank/DDBJ whole genome shotgun (WGS) entry which is preliminary data.</text>
</comment>
<keyword evidence="1" id="KW-1133">Transmembrane helix</keyword>
<keyword evidence="1" id="KW-0472">Membrane</keyword>
<reference evidence="2 3" key="1">
    <citation type="submission" date="2021-05" db="EMBL/GenBank/DDBJ databases">
        <title>Roseococcus sp. XZZS9, whole genome shotgun sequencing project.</title>
        <authorList>
            <person name="Zhao G."/>
            <person name="Shen L."/>
        </authorList>
    </citation>
    <scope>NUCLEOTIDE SEQUENCE [LARGE SCALE GENOMIC DNA]</scope>
    <source>
        <strain evidence="2 3">XZZS9</strain>
    </source>
</reference>
<dbReference type="Pfam" id="PF06170">
    <property type="entry name" value="DUF983"/>
    <property type="match status" value="1"/>
</dbReference>
<feature type="transmembrane region" description="Helical" evidence="1">
    <location>
        <begin position="85"/>
        <end position="103"/>
    </location>
</feature>
<dbReference type="EMBL" id="JAHCDA010000002">
    <property type="protein sequence ID" value="MBS7811869.1"/>
    <property type="molecule type" value="Genomic_DNA"/>
</dbReference>